<dbReference type="InterPro" id="IPR043128">
    <property type="entry name" value="Rev_trsase/Diguanyl_cyclase"/>
</dbReference>
<dbReference type="PANTHER" id="PTHR33067:SF31">
    <property type="entry name" value="RNA-DIRECTED DNA POLYMERASE"/>
    <property type="match status" value="1"/>
</dbReference>
<keyword evidence="1" id="KW-0808">Transferase</keyword>
<sequence>MLVEVGKFTLPADFVILEMEEDSKVLFILGQPFLHTADAVIKVKQKQLNLGVRTERMIFNIDSVIKYSYSNDDTCFSIDAIDKILEEDIDALLDEGSKILHSIEGTFLEEEIFSEFNKFIATAADENYDSESDEKEPKFKKITINTDNLEYVFLEEPYFLPVIISSQLYAQNKKSVKVFMDDFSVFGNSFDKCLNNLDKILHHCKDGHLVLNWEKCHFMVKEGIVLGHKVSGAGLEVDEAKIDVISKLPPLPISNAFRTAYKTPTGTTPYKLIYGKNCHLPFEIEHCAYWALKNCNPDIIAASKKIMFQLHELDELRHQAYEKSRLYKARTKVWHDRKLRMRKEFKHGNKVLLFHSKYKFKQPKLRSRWLGPYVVKHEYPSKYVELYGKDGKTFIVNGYLLKLYHEEEEYNDQKEAITPFFLKE</sequence>
<protein>
    <submittedName>
        <fullName evidence="1">Reverse transcriptase domain-containing protein</fullName>
    </submittedName>
</protein>
<organism evidence="1">
    <name type="scientific">Tanacetum cinerariifolium</name>
    <name type="common">Dalmatian daisy</name>
    <name type="synonym">Chrysanthemum cinerariifolium</name>
    <dbReference type="NCBI Taxonomy" id="118510"/>
    <lineage>
        <taxon>Eukaryota</taxon>
        <taxon>Viridiplantae</taxon>
        <taxon>Streptophyta</taxon>
        <taxon>Embryophyta</taxon>
        <taxon>Tracheophyta</taxon>
        <taxon>Spermatophyta</taxon>
        <taxon>Magnoliopsida</taxon>
        <taxon>eudicotyledons</taxon>
        <taxon>Gunneridae</taxon>
        <taxon>Pentapetalae</taxon>
        <taxon>asterids</taxon>
        <taxon>campanulids</taxon>
        <taxon>Asterales</taxon>
        <taxon>Asteraceae</taxon>
        <taxon>Asteroideae</taxon>
        <taxon>Anthemideae</taxon>
        <taxon>Anthemidinae</taxon>
        <taxon>Tanacetum</taxon>
    </lineage>
</organism>
<dbReference type="EMBL" id="BKCJ010003063">
    <property type="protein sequence ID" value="GEU52748.1"/>
    <property type="molecule type" value="Genomic_DNA"/>
</dbReference>
<name>A0A6L2KTG4_TANCI</name>
<keyword evidence="1" id="KW-0548">Nucleotidyltransferase</keyword>
<dbReference type="InterPro" id="IPR043502">
    <property type="entry name" value="DNA/RNA_pol_sf"/>
</dbReference>
<keyword evidence="1" id="KW-0695">RNA-directed DNA polymerase</keyword>
<reference evidence="1" key="1">
    <citation type="journal article" date="2019" name="Sci. Rep.">
        <title>Draft genome of Tanacetum cinerariifolium, the natural source of mosquito coil.</title>
        <authorList>
            <person name="Yamashiro T."/>
            <person name="Shiraishi A."/>
            <person name="Satake H."/>
            <person name="Nakayama K."/>
        </authorList>
    </citation>
    <scope>NUCLEOTIDE SEQUENCE</scope>
</reference>
<dbReference type="AlphaFoldDB" id="A0A6L2KTG4"/>
<dbReference type="Gene3D" id="3.30.70.270">
    <property type="match status" value="1"/>
</dbReference>
<dbReference type="InterPro" id="IPR021109">
    <property type="entry name" value="Peptidase_aspartic_dom_sf"/>
</dbReference>
<dbReference type="GO" id="GO:0003964">
    <property type="term" value="F:RNA-directed DNA polymerase activity"/>
    <property type="evidence" value="ECO:0007669"/>
    <property type="project" value="UniProtKB-KW"/>
</dbReference>
<dbReference type="Gene3D" id="2.40.70.10">
    <property type="entry name" value="Acid Proteases"/>
    <property type="match status" value="1"/>
</dbReference>
<dbReference type="SUPFAM" id="SSF56672">
    <property type="entry name" value="DNA/RNA polymerases"/>
    <property type="match status" value="1"/>
</dbReference>
<accession>A0A6L2KTG4</accession>
<dbReference type="PANTHER" id="PTHR33067">
    <property type="entry name" value="RNA-DIRECTED DNA POLYMERASE-RELATED"/>
    <property type="match status" value="1"/>
</dbReference>
<proteinExistence type="predicted"/>
<comment type="caution">
    <text evidence="1">The sequence shown here is derived from an EMBL/GenBank/DDBJ whole genome shotgun (WGS) entry which is preliminary data.</text>
</comment>
<gene>
    <name evidence="1" type="ORF">Tci_024726</name>
</gene>
<evidence type="ECO:0000313" key="1">
    <source>
        <dbReference type="EMBL" id="GEU52748.1"/>
    </source>
</evidence>